<evidence type="ECO:0000256" key="1">
    <source>
        <dbReference type="SAM" id="MobiDB-lite"/>
    </source>
</evidence>
<dbReference type="AlphaFoldDB" id="A0A699GLL2"/>
<evidence type="ECO:0000313" key="2">
    <source>
        <dbReference type="EMBL" id="GEU93388.1"/>
    </source>
</evidence>
<proteinExistence type="predicted"/>
<organism evidence="2">
    <name type="scientific">Tanacetum cinerariifolium</name>
    <name type="common">Dalmatian daisy</name>
    <name type="synonym">Chrysanthemum cinerariifolium</name>
    <dbReference type="NCBI Taxonomy" id="118510"/>
    <lineage>
        <taxon>Eukaryota</taxon>
        <taxon>Viridiplantae</taxon>
        <taxon>Streptophyta</taxon>
        <taxon>Embryophyta</taxon>
        <taxon>Tracheophyta</taxon>
        <taxon>Spermatophyta</taxon>
        <taxon>Magnoliopsida</taxon>
        <taxon>eudicotyledons</taxon>
        <taxon>Gunneridae</taxon>
        <taxon>Pentapetalae</taxon>
        <taxon>asterids</taxon>
        <taxon>campanulids</taxon>
        <taxon>Asterales</taxon>
        <taxon>Asteraceae</taxon>
        <taxon>Asteroideae</taxon>
        <taxon>Anthemideae</taxon>
        <taxon>Anthemidinae</taxon>
        <taxon>Tanacetum</taxon>
    </lineage>
</organism>
<feature type="compositionally biased region" description="Basic and acidic residues" evidence="1">
    <location>
        <begin position="276"/>
        <end position="289"/>
    </location>
</feature>
<feature type="compositionally biased region" description="Low complexity" evidence="1">
    <location>
        <begin position="290"/>
        <end position="303"/>
    </location>
</feature>
<dbReference type="EMBL" id="BKCJ010010841">
    <property type="protein sequence ID" value="GEU93388.1"/>
    <property type="molecule type" value="Genomic_DNA"/>
</dbReference>
<protein>
    <submittedName>
        <fullName evidence="2">Uncharacterized protein</fullName>
    </submittedName>
</protein>
<accession>A0A699GLL2</accession>
<name>A0A699GLL2_TANCI</name>
<gene>
    <name evidence="2" type="ORF">Tci_065366</name>
</gene>
<reference evidence="2" key="1">
    <citation type="journal article" date="2019" name="Sci. Rep.">
        <title>Draft genome of Tanacetum cinerariifolium, the natural source of mosquito coil.</title>
        <authorList>
            <person name="Yamashiro T."/>
            <person name="Shiraishi A."/>
            <person name="Satake H."/>
            <person name="Nakayama K."/>
        </authorList>
    </citation>
    <scope>NUCLEOTIDE SEQUENCE</scope>
</reference>
<comment type="caution">
    <text evidence="2">The sequence shown here is derived from an EMBL/GenBank/DDBJ whole genome shotgun (WGS) entry which is preliminary data.</text>
</comment>
<feature type="region of interest" description="Disordered" evidence="1">
    <location>
        <begin position="86"/>
        <end position="153"/>
    </location>
</feature>
<feature type="region of interest" description="Disordered" evidence="1">
    <location>
        <begin position="254"/>
        <end position="381"/>
    </location>
</feature>
<sequence>MRVKRPIKKSSNAPTVGVVIREILVKSLSKKKEKMTVEKRKGIDLLSKMVLTEEAQYEEVRKKSLRDFHKTHPSGSSTVIKTAPSAAKIKPSVTNEGTGVKPGVPDVTKEESTEKDDEFVKIPSNDTDDEDEIKIKDIDEGDEDEGMDYTTNQFDDDVDLRMNEPVTTNEGLIQKEGIDAEMINVQQGNENLDMTLNQVIEDAHILIYKMDESQSYLTTAEHREYYDGLIKSYDLDKSLFSTYDKVYSLKRCQKDKDKDEDSFAGSNRGLKKKKTNKDAEPTEGLKAKESQSSSSKGAKSQSKSSRKSVQSEEPEFEVADSNMPRDQVENPSNDDEEPKGKVASKRVWFTKPKRPQEPTDPDWNDGKTPHSKLVNDSCIFC</sequence>